<protein>
    <recommendedName>
        <fullName evidence="3">CCHC-type domain-containing protein</fullName>
    </recommendedName>
</protein>
<sequence>MYGTYTRNYQRNKQKAPKKFRCSYCKVKGHDISRCPDVEELEDKCATLFATLTSEQGDKVLDLIEEAYGSLDIANEHVPQILEIVLEIIEDIIKSESIENIEYLPSYINVSTNYQGRKQSIKTSLEEVKYLSIDRPNIRTSINYNPKFKGRKSSSKAYPNHKMKNPTIIKVANDYYNPNEPLEKSFKDTKQDFEELKVNIEIENNYNRKTEVRAIKPIVINETNTDLVSNMLEEYNSDKELGIDEIIDYYNTSMFVSTETFTAQFESLLDEIADCLNEINKEKVSQVGHCYQDHQLELELEYLNKVLINNDKNLKQKETKLNLETVLENIADTYLKVLKTQSPEPTKTKEPLIDLKDIEDNLSIEKEEALKTHYAEEIQVEMNE</sequence>
<organism evidence="1 2">
    <name type="scientific">Gigaspora rosea</name>
    <dbReference type="NCBI Taxonomy" id="44941"/>
    <lineage>
        <taxon>Eukaryota</taxon>
        <taxon>Fungi</taxon>
        <taxon>Fungi incertae sedis</taxon>
        <taxon>Mucoromycota</taxon>
        <taxon>Glomeromycotina</taxon>
        <taxon>Glomeromycetes</taxon>
        <taxon>Diversisporales</taxon>
        <taxon>Gigasporaceae</taxon>
        <taxon>Gigaspora</taxon>
    </lineage>
</organism>
<gene>
    <name evidence="1" type="ORF">C2G38_2161547</name>
</gene>
<dbReference type="InterPro" id="IPR036875">
    <property type="entry name" value="Znf_CCHC_sf"/>
</dbReference>
<evidence type="ECO:0000313" key="1">
    <source>
        <dbReference type="EMBL" id="RIB27032.1"/>
    </source>
</evidence>
<reference evidence="1 2" key="1">
    <citation type="submission" date="2018-06" db="EMBL/GenBank/DDBJ databases">
        <title>Comparative genomics reveals the genomic features of Rhizophagus irregularis, R. cerebriforme, R. diaphanum and Gigaspora rosea, and their symbiotic lifestyle signature.</title>
        <authorList>
            <person name="Morin E."/>
            <person name="San Clemente H."/>
            <person name="Chen E.C.H."/>
            <person name="De La Providencia I."/>
            <person name="Hainaut M."/>
            <person name="Kuo A."/>
            <person name="Kohler A."/>
            <person name="Murat C."/>
            <person name="Tang N."/>
            <person name="Roy S."/>
            <person name="Loubradou J."/>
            <person name="Henrissat B."/>
            <person name="Grigoriev I.V."/>
            <person name="Corradi N."/>
            <person name="Roux C."/>
            <person name="Martin F.M."/>
        </authorList>
    </citation>
    <scope>NUCLEOTIDE SEQUENCE [LARGE SCALE GENOMIC DNA]</scope>
    <source>
        <strain evidence="1 2">DAOM 194757</strain>
    </source>
</reference>
<dbReference type="SUPFAM" id="SSF57756">
    <property type="entry name" value="Retrovirus zinc finger-like domains"/>
    <property type="match status" value="1"/>
</dbReference>
<proteinExistence type="predicted"/>
<dbReference type="EMBL" id="QKWP01000112">
    <property type="protein sequence ID" value="RIB27032.1"/>
    <property type="molecule type" value="Genomic_DNA"/>
</dbReference>
<dbReference type="GO" id="GO:0008270">
    <property type="term" value="F:zinc ion binding"/>
    <property type="evidence" value="ECO:0007669"/>
    <property type="project" value="InterPro"/>
</dbReference>
<keyword evidence="2" id="KW-1185">Reference proteome</keyword>
<dbReference type="AlphaFoldDB" id="A0A397VYY6"/>
<comment type="caution">
    <text evidence="1">The sequence shown here is derived from an EMBL/GenBank/DDBJ whole genome shotgun (WGS) entry which is preliminary data.</text>
</comment>
<accession>A0A397VYY6</accession>
<evidence type="ECO:0008006" key="3">
    <source>
        <dbReference type="Google" id="ProtNLM"/>
    </source>
</evidence>
<dbReference type="Proteomes" id="UP000266673">
    <property type="component" value="Unassembled WGS sequence"/>
</dbReference>
<name>A0A397VYY6_9GLOM</name>
<dbReference type="GO" id="GO:0003676">
    <property type="term" value="F:nucleic acid binding"/>
    <property type="evidence" value="ECO:0007669"/>
    <property type="project" value="InterPro"/>
</dbReference>
<evidence type="ECO:0000313" key="2">
    <source>
        <dbReference type="Proteomes" id="UP000266673"/>
    </source>
</evidence>